<gene>
    <name evidence="1" type="ORF">OIU77_006677</name>
</gene>
<reference evidence="1" key="2">
    <citation type="journal article" date="2023" name="Int. J. Mol. Sci.">
        <title>De Novo Assembly and Annotation of 11 Diverse Shrub Willow (Salix) Genomes Reveals Novel Gene Organization in Sex-Linked Regions.</title>
        <authorList>
            <person name="Hyden B."/>
            <person name="Feng K."/>
            <person name="Yates T.B."/>
            <person name="Jawdy S."/>
            <person name="Cereghino C."/>
            <person name="Smart L.B."/>
            <person name="Muchero W."/>
        </authorList>
    </citation>
    <scope>NUCLEOTIDE SEQUENCE</scope>
    <source>
        <tissue evidence="1">Shoot tip</tissue>
    </source>
</reference>
<sequence length="102" mass="12066">MPIDSSQYHVSILCIPFPFFKPFFFWSKLEPNLASLLLLLLLINNNDSTNNKRLFLLDFSNLTRNSNNVPIEADSDIPLCHSCWFFCYKKPQVQPFIRHHRH</sequence>
<reference evidence="1" key="1">
    <citation type="submission" date="2022-10" db="EMBL/GenBank/DDBJ databases">
        <authorList>
            <person name="Hyden B.L."/>
            <person name="Feng K."/>
            <person name="Yates T."/>
            <person name="Jawdy S."/>
            <person name="Smart L.B."/>
            <person name="Muchero W."/>
        </authorList>
    </citation>
    <scope>NUCLEOTIDE SEQUENCE</scope>
    <source>
        <tissue evidence="1">Shoot tip</tissue>
    </source>
</reference>
<name>A0ABQ9ALI1_9ROSI</name>
<evidence type="ECO:0000313" key="1">
    <source>
        <dbReference type="EMBL" id="KAJ6349138.1"/>
    </source>
</evidence>
<proteinExistence type="predicted"/>
<comment type="caution">
    <text evidence="1">The sequence shown here is derived from an EMBL/GenBank/DDBJ whole genome shotgun (WGS) entry which is preliminary data.</text>
</comment>
<evidence type="ECO:0000313" key="2">
    <source>
        <dbReference type="Proteomes" id="UP001141253"/>
    </source>
</evidence>
<protein>
    <submittedName>
        <fullName evidence="1">Uncharacterized protein</fullName>
    </submittedName>
</protein>
<dbReference type="Proteomes" id="UP001141253">
    <property type="component" value="Chromosome 19"/>
</dbReference>
<keyword evidence="2" id="KW-1185">Reference proteome</keyword>
<organism evidence="1 2">
    <name type="scientific">Salix suchowensis</name>
    <dbReference type="NCBI Taxonomy" id="1278906"/>
    <lineage>
        <taxon>Eukaryota</taxon>
        <taxon>Viridiplantae</taxon>
        <taxon>Streptophyta</taxon>
        <taxon>Embryophyta</taxon>
        <taxon>Tracheophyta</taxon>
        <taxon>Spermatophyta</taxon>
        <taxon>Magnoliopsida</taxon>
        <taxon>eudicotyledons</taxon>
        <taxon>Gunneridae</taxon>
        <taxon>Pentapetalae</taxon>
        <taxon>rosids</taxon>
        <taxon>fabids</taxon>
        <taxon>Malpighiales</taxon>
        <taxon>Salicaceae</taxon>
        <taxon>Saliceae</taxon>
        <taxon>Salix</taxon>
    </lineage>
</organism>
<dbReference type="EMBL" id="JAPFFI010000018">
    <property type="protein sequence ID" value="KAJ6349138.1"/>
    <property type="molecule type" value="Genomic_DNA"/>
</dbReference>
<accession>A0ABQ9ALI1</accession>